<dbReference type="Proteomes" id="UP000582659">
    <property type="component" value="Unassembled WGS sequence"/>
</dbReference>
<accession>A0A1I7RMS2</accession>
<feature type="region of interest" description="Disordered" evidence="1">
    <location>
        <begin position="40"/>
        <end position="77"/>
    </location>
</feature>
<evidence type="ECO:0000256" key="1">
    <source>
        <dbReference type="SAM" id="MobiDB-lite"/>
    </source>
</evidence>
<dbReference type="EMBL" id="CAJFDI010000005">
    <property type="protein sequence ID" value="CAD5232702.1"/>
    <property type="molecule type" value="Genomic_DNA"/>
</dbReference>
<evidence type="ECO:0000313" key="5">
    <source>
        <dbReference type="WBParaSite" id="BXY_0200800.1"/>
    </source>
</evidence>
<gene>
    <name evidence="2" type="ORF">BXYJ_LOCUS12793</name>
</gene>
<keyword evidence="4" id="KW-1185">Reference proteome</keyword>
<reference evidence="5" key="1">
    <citation type="submission" date="2016-11" db="UniProtKB">
        <authorList>
            <consortium name="WormBaseParasite"/>
        </authorList>
    </citation>
    <scope>IDENTIFICATION</scope>
</reference>
<proteinExistence type="predicted"/>
<name>A0A1I7RMS2_BURXY</name>
<sequence length="123" mass="14206">MCRARRSSAKSAKGAKAKVTIKKDTYASLMKKIINDRPEKWADESDCEEKENVPPCPETPKVIKTEDLKSEPTEPTEPVPEILLCECCSPPMNKYSEEHMHQFYNPNSTYYQMNRSPIFFDEK</sequence>
<organism evidence="3 5">
    <name type="scientific">Bursaphelenchus xylophilus</name>
    <name type="common">Pinewood nematode worm</name>
    <name type="synonym">Aphelenchoides xylophilus</name>
    <dbReference type="NCBI Taxonomy" id="6326"/>
    <lineage>
        <taxon>Eukaryota</taxon>
        <taxon>Metazoa</taxon>
        <taxon>Ecdysozoa</taxon>
        <taxon>Nematoda</taxon>
        <taxon>Chromadorea</taxon>
        <taxon>Rhabditida</taxon>
        <taxon>Tylenchina</taxon>
        <taxon>Tylenchomorpha</taxon>
        <taxon>Aphelenchoidea</taxon>
        <taxon>Aphelenchoididae</taxon>
        <taxon>Bursaphelenchus</taxon>
    </lineage>
</organism>
<dbReference type="EMBL" id="CAJFCV020000005">
    <property type="protein sequence ID" value="CAG9125527.1"/>
    <property type="molecule type" value="Genomic_DNA"/>
</dbReference>
<dbReference type="Proteomes" id="UP000095284">
    <property type="component" value="Unplaced"/>
</dbReference>
<dbReference type="WBParaSite" id="BXY_0200800.1">
    <property type="protein sequence ID" value="BXY_0200800.1"/>
    <property type="gene ID" value="BXY_0200800"/>
</dbReference>
<dbReference type="AlphaFoldDB" id="A0A1I7RMS2"/>
<evidence type="ECO:0000313" key="2">
    <source>
        <dbReference type="EMBL" id="CAD5232702.1"/>
    </source>
</evidence>
<protein>
    <submittedName>
        <fullName evidence="2">(pine wood nematode) hypothetical protein</fullName>
    </submittedName>
</protein>
<dbReference type="Proteomes" id="UP000659654">
    <property type="component" value="Unassembled WGS sequence"/>
</dbReference>
<evidence type="ECO:0000313" key="4">
    <source>
        <dbReference type="Proteomes" id="UP000659654"/>
    </source>
</evidence>
<evidence type="ECO:0000313" key="3">
    <source>
        <dbReference type="Proteomes" id="UP000095284"/>
    </source>
</evidence>
<feature type="compositionally biased region" description="Basic and acidic residues" evidence="1">
    <location>
        <begin position="61"/>
        <end position="72"/>
    </location>
</feature>
<reference evidence="2" key="2">
    <citation type="submission" date="2020-09" db="EMBL/GenBank/DDBJ databases">
        <authorList>
            <person name="Kikuchi T."/>
        </authorList>
    </citation>
    <scope>NUCLEOTIDE SEQUENCE</scope>
    <source>
        <strain evidence="2">Ka4C1</strain>
    </source>
</reference>